<gene>
    <name evidence="1" type="ORF">AR543_08935</name>
</gene>
<evidence type="ECO:0000313" key="1">
    <source>
        <dbReference type="EMBL" id="ANF96111.1"/>
    </source>
</evidence>
<reference evidence="1 2" key="2">
    <citation type="journal article" date="2016" name="Int. J. Syst. Evol. Microbiol.">
        <title>Paenibacillus bovis sp. nov., isolated from raw yak (Bos grunniens) milk.</title>
        <authorList>
            <person name="Gao C."/>
            <person name="Han J."/>
            <person name="Liu Z."/>
            <person name="Xu X."/>
            <person name="Hang F."/>
            <person name="Wu Z."/>
        </authorList>
    </citation>
    <scope>NUCLEOTIDE SEQUENCE [LARGE SCALE GENOMIC DNA]</scope>
    <source>
        <strain evidence="1 2">BD3526</strain>
    </source>
</reference>
<reference evidence="2" key="1">
    <citation type="submission" date="2015-10" db="EMBL/GenBank/DDBJ databases">
        <title>Genome of Paenibacillus bovis sp. nov.</title>
        <authorList>
            <person name="Wu Z."/>
            <person name="Gao C."/>
            <person name="Liu Z."/>
            <person name="Zheng H."/>
        </authorList>
    </citation>
    <scope>NUCLEOTIDE SEQUENCE [LARGE SCALE GENOMIC DNA]</scope>
    <source>
        <strain evidence="2">BD3526</strain>
    </source>
</reference>
<organism evidence="1 2">
    <name type="scientific">Paenibacillus bovis</name>
    <dbReference type="NCBI Taxonomy" id="1616788"/>
    <lineage>
        <taxon>Bacteria</taxon>
        <taxon>Bacillati</taxon>
        <taxon>Bacillota</taxon>
        <taxon>Bacilli</taxon>
        <taxon>Bacillales</taxon>
        <taxon>Paenibacillaceae</taxon>
        <taxon>Paenibacillus</taxon>
    </lineage>
</organism>
<protein>
    <recommendedName>
        <fullName evidence="3">DUF429 domain-containing protein</fullName>
    </recommendedName>
</protein>
<keyword evidence="2" id="KW-1185">Reference proteome</keyword>
<dbReference type="OrthoDB" id="7388866at2"/>
<evidence type="ECO:0000313" key="2">
    <source>
        <dbReference type="Proteomes" id="UP000078148"/>
    </source>
</evidence>
<dbReference type="KEGG" id="pbv:AR543_08935"/>
<name>A0A172ZEN4_9BACL</name>
<dbReference type="AlphaFoldDB" id="A0A172ZEN4"/>
<evidence type="ECO:0008006" key="3">
    <source>
        <dbReference type="Google" id="ProtNLM"/>
    </source>
</evidence>
<dbReference type="STRING" id="1616788.AR543_08935"/>
<dbReference type="Proteomes" id="UP000078148">
    <property type="component" value="Chromosome"/>
</dbReference>
<accession>A0A172ZEN4</accession>
<sequence length="276" mass="32484">MPLFQKYIGIDYSGAERPDSRIRGLAVAESEGNQRCHLLIGPQYKSDRNLPVPESKSHLWSRRNVYLWLRDQLLTSSERMIIGLDHGLSYPVHSLEQLQLNDWDSFLKWSRRTWKTTRLTMKDSKQQADYINSTEKRLVEREFVPSTKSVMDLDRVSGMQGAVSYSTHTGLPWIGRLRRYQQHYGMKVHFWPYDGVTVPADHHVIVEGYPSLYRRRMQQEDWSTAMSEHERDACYIARWMQDRDQADTLLPYLELPTLSADEHRLIRREGWVLGCL</sequence>
<dbReference type="EMBL" id="CP013023">
    <property type="protein sequence ID" value="ANF96111.1"/>
    <property type="molecule type" value="Genomic_DNA"/>
</dbReference>
<dbReference type="RefSeq" id="WP_060533682.1">
    <property type="nucleotide sequence ID" value="NZ_CP013023.1"/>
</dbReference>
<proteinExistence type="predicted"/>